<dbReference type="Pfam" id="PF13144">
    <property type="entry name" value="ChapFlgA"/>
    <property type="match status" value="1"/>
</dbReference>
<sequence length="264" mass="29866">MLALPPQIYIEYKNLASDQIRAEIQKDLIAQVLKKNGFEENVIIENQLQKNPSEKDFILNVNCLQCNSLGSEENEIIFSSIHKSNTKNNYTVEYTFEVNSNKNKISLWKIAVTDKKLIYYISAKQNLQVNTILSANNIEIKTCLTGDDKCSLKMSYVTSQEAIEQLKLFMNKKTNKDLKIGQEIEMKNLSQEILVHTGEKTRISYKPSNALTIQTHGKALSNGGLGEIIRVQISDWFEKNASFRPTGIIEGTVIAPGEVEYAIK</sequence>
<accession>A0A4P2VML4</accession>
<dbReference type="EMBL" id="AP019368">
    <property type="protein sequence ID" value="BBH54018.1"/>
    <property type="molecule type" value="Genomic_DNA"/>
</dbReference>
<dbReference type="InterPro" id="IPR017585">
    <property type="entry name" value="SAF_FlgA"/>
</dbReference>
<protein>
    <recommendedName>
        <fullName evidence="1">Flagella basal body P-ring formation protein FlgA SAF domain-containing protein</fullName>
    </recommendedName>
</protein>
<organism evidence="2 3">
    <name type="scientific">Fluviispira sanaruensis</name>
    <dbReference type="NCBI Taxonomy" id="2493639"/>
    <lineage>
        <taxon>Bacteria</taxon>
        <taxon>Pseudomonadati</taxon>
        <taxon>Bdellovibrionota</taxon>
        <taxon>Oligoflexia</taxon>
        <taxon>Silvanigrellales</taxon>
        <taxon>Silvanigrellaceae</taxon>
        <taxon>Fluviispira</taxon>
    </lineage>
</organism>
<evidence type="ECO:0000313" key="3">
    <source>
        <dbReference type="Proteomes" id="UP000291236"/>
    </source>
</evidence>
<dbReference type="Gene3D" id="2.30.30.760">
    <property type="match status" value="1"/>
</dbReference>
<evidence type="ECO:0000313" key="2">
    <source>
        <dbReference type="EMBL" id="BBH54018.1"/>
    </source>
</evidence>
<name>A0A4P2VML4_FLUSA</name>
<feature type="domain" description="Flagella basal body P-ring formation protein FlgA SAF" evidence="1">
    <location>
        <begin position="121"/>
        <end position="260"/>
    </location>
</feature>
<keyword evidence="3" id="KW-1185">Reference proteome</keyword>
<evidence type="ECO:0000259" key="1">
    <source>
        <dbReference type="Pfam" id="PF13144"/>
    </source>
</evidence>
<dbReference type="OrthoDB" id="5294061at2"/>
<gene>
    <name evidence="2" type="ORF">JCM31447_24750</name>
</gene>
<dbReference type="RefSeq" id="WP_130610998.1">
    <property type="nucleotide sequence ID" value="NZ_AP019368.1"/>
</dbReference>
<proteinExistence type="predicted"/>
<reference evidence="2 3" key="1">
    <citation type="submission" date="2018-12" db="EMBL/GenBank/DDBJ databases">
        <title>Rubrispira sanarue gen. nov., sp., nov., a member of the order Silvanigrellales, isolated from a brackish lake in Hamamatsu Japan.</title>
        <authorList>
            <person name="Maejima Y."/>
            <person name="Iino T."/>
            <person name="Muraguchi Y."/>
            <person name="Fukuda K."/>
            <person name="Nojiri H."/>
            <person name="Ohkuma M."/>
            <person name="Moriuchi R."/>
            <person name="Dohra H."/>
            <person name="Kimbara K."/>
            <person name="Shintani M."/>
        </authorList>
    </citation>
    <scope>NUCLEOTIDE SEQUENCE [LARGE SCALE GENOMIC DNA]</scope>
    <source>
        <strain evidence="2 3">RF1110005</strain>
    </source>
</reference>
<dbReference type="Proteomes" id="UP000291236">
    <property type="component" value="Chromosome"/>
</dbReference>
<dbReference type="AlphaFoldDB" id="A0A4P2VML4"/>
<dbReference type="KEGG" id="sbf:JCM31447_24750"/>